<evidence type="ECO:0000313" key="3">
    <source>
        <dbReference type="EMBL" id="JAC77139.1"/>
    </source>
</evidence>
<sequence>MPVICIGPVCVPMNMFLPFLLGVLHRYGWFKWVKKEWVTFTFWKQKFTRWIYGEPPTEVSGPDRPAAGAATEKGGAQQPPDPDDGEGADQPRVAGPGGAAGCGEGAEVRRRKGGGDPPPSER</sequence>
<feature type="compositionally biased region" description="Gly residues" evidence="1">
    <location>
        <begin position="95"/>
        <end position="104"/>
    </location>
</feature>
<evidence type="ECO:0000256" key="1">
    <source>
        <dbReference type="SAM" id="MobiDB-lite"/>
    </source>
</evidence>
<evidence type="ECO:0000256" key="2">
    <source>
        <dbReference type="SAM" id="Phobius"/>
    </source>
</evidence>
<name>A0A061S2E4_9CHLO</name>
<organism evidence="3">
    <name type="scientific">Tetraselmis sp. GSL018</name>
    <dbReference type="NCBI Taxonomy" id="582737"/>
    <lineage>
        <taxon>Eukaryota</taxon>
        <taxon>Viridiplantae</taxon>
        <taxon>Chlorophyta</taxon>
        <taxon>core chlorophytes</taxon>
        <taxon>Chlorodendrophyceae</taxon>
        <taxon>Chlorodendrales</taxon>
        <taxon>Chlorodendraceae</taxon>
        <taxon>Tetraselmis</taxon>
    </lineage>
</organism>
<reference evidence="3" key="1">
    <citation type="submission" date="2014-05" db="EMBL/GenBank/DDBJ databases">
        <title>The transcriptome of the halophilic microalga Tetraselmis sp. GSL018 isolated from the Great Salt Lake, Utah.</title>
        <authorList>
            <person name="Jinkerson R.E."/>
            <person name="D'Adamo S."/>
            <person name="Posewitz M.C."/>
        </authorList>
    </citation>
    <scope>NUCLEOTIDE SEQUENCE</scope>
    <source>
        <strain evidence="3">GSL018</strain>
    </source>
</reference>
<dbReference type="AlphaFoldDB" id="A0A061S2E4"/>
<dbReference type="EMBL" id="GBEZ01008400">
    <property type="protein sequence ID" value="JAC77139.1"/>
    <property type="molecule type" value="Transcribed_RNA"/>
</dbReference>
<protein>
    <submittedName>
        <fullName evidence="3">Uncharacterized protein</fullName>
    </submittedName>
</protein>
<feature type="transmembrane region" description="Helical" evidence="2">
    <location>
        <begin position="6"/>
        <end position="24"/>
    </location>
</feature>
<proteinExistence type="predicted"/>
<keyword evidence="2" id="KW-0472">Membrane</keyword>
<accession>A0A061S2E4</accession>
<keyword evidence="2" id="KW-1133">Transmembrane helix</keyword>
<gene>
    <name evidence="3" type="ORF">TSPGSL018_18433</name>
</gene>
<feature type="region of interest" description="Disordered" evidence="1">
    <location>
        <begin position="53"/>
        <end position="122"/>
    </location>
</feature>
<keyword evidence="2" id="KW-0812">Transmembrane</keyword>